<reference evidence="1" key="1">
    <citation type="submission" date="2019-12" db="EMBL/GenBank/DDBJ databases">
        <title>An insight into the sialome of adult female Ixodes ricinus ticks feeding for 6 days.</title>
        <authorList>
            <person name="Perner J."/>
            <person name="Ribeiro J.M.C."/>
        </authorList>
    </citation>
    <scope>NUCLEOTIDE SEQUENCE</scope>
    <source>
        <strain evidence="1">Semi-engorged</strain>
        <tissue evidence="1">Salivary glands</tissue>
    </source>
</reference>
<accession>A0A6B0UR07</accession>
<name>A0A6B0UR07_IXORI</name>
<evidence type="ECO:0000313" key="1">
    <source>
        <dbReference type="EMBL" id="MXU92220.1"/>
    </source>
</evidence>
<organism evidence="1">
    <name type="scientific">Ixodes ricinus</name>
    <name type="common">Common tick</name>
    <name type="synonym">Acarus ricinus</name>
    <dbReference type="NCBI Taxonomy" id="34613"/>
    <lineage>
        <taxon>Eukaryota</taxon>
        <taxon>Metazoa</taxon>
        <taxon>Ecdysozoa</taxon>
        <taxon>Arthropoda</taxon>
        <taxon>Chelicerata</taxon>
        <taxon>Arachnida</taxon>
        <taxon>Acari</taxon>
        <taxon>Parasitiformes</taxon>
        <taxon>Ixodida</taxon>
        <taxon>Ixodoidea</taxon>
        <taxon>Ixodidae</taxon>
        <taxon>Ixodinae</taxon>
        <taxon>Ixodes</taxon>
    </lineage>
</organism>
<sequence>MALPMADLKLRSIFCASVSSAAPFATGVANGRGATNTRGEASSALRLLGTGVPEKAGPTRFRQVCICSSSMLADASPHDMQTTGYLRWTPGRPRLCFLRLWRSSAILAGKAREQRSQRKGRRFSEWVRTW</sequence>
<proteinExistence type="predicted"/>
<dbReference type="EMBL" id="GIFC01010137">
    <property type="protein sequence ID" value="MXU92220.1"/>
    <property type="molecule type" value="Transcribed_RNA"/>
</dbReference>
<protein>
    <submittedName>
        <fullName evidence="1">Uncharacterized protein</fullName>
    </submittedName>
</protein>
<dbReference type="AlphaFoldDB" id="A0A6B0UR07"/>